<dbReference type="EMBL" id="JACIDV010000005">
    <property type="protein sequence ID" value="MBB3946021.1"/>
    <property type="molecule type" value="Genomic_DNA"/>
</dbReference>
<evidence type="ECO:0000313" key="2">
    <source>
        <dbReference type="Proteomes" id="UP000565286"/>
    </source>
</evidence>
<keyword evidence="2" id="KW-1185">Reference proteome</keyword>
<evidence type="ECO:0000313" key="1">
    <source>
        <dbReference type="EMBL" id="MBB3946021.1"/>
    </source>
</evidence>
<organism evidence="1 2">
    <name type="scientific">Rhizobium skierniewicense</name>
    <dbReference type="NCBI Taxonomy" id="984260"/>
    <lineage>
        <taxon>Bacteria</taxon>
        <taxon>Pseudomonadati</taxon>
        <taxon>Pseudomonadota</taxon>
        <taxon>Alphaproteobacteria</taxon>
        <taxon>Hyphomicrobiales</taxon>
        <taxon>Rhizobiaceae</taxon>
        <taxon>Rhizobium/Agrobacterium group</taxon>
        <taxon>Rhizobium</taxon>
    </lineage>
</organism>
<dbReference type="InterPro" id="IPR029063">
    <property type="entry name" value="SAM-dependent_MTases_sf"/>
</dbReference>
<accession>A0A7W6CF52</accession>
<keyword evidence="1" id="KW-0489">Methyltransferase</keyword>
<gene>
    <name evidence="1" type="ORF">GGQ73_001967</name>
</gene>
<comment type="caution">
    <text evidence="1">The sequence shown here is derived from an EMBL/GenBank/DDBJ whole genome shotgun (WGS) entry which is preliminary data.</text>
</comment>
<dbReference type="Gene3D" id="3.40.50.150">
    <property type="entry name" value="Vaccinia Virus protein VP39"/>
    <property type="match status" value="1"/>
</dbReference>
<dbReference type="GO" id="GO:0032259">
    <property type="term" value="P:methylation"/>
    <property type="evidence" value="ECO:0007669"/>
    <property type="project" value="UniProtKB-KW"/>
</dbReference>
<dbReference type="GO" id="GO:0008168">
    <property type="term" value="F:methyltransferase activity"/>
    <property type="evidence" value="ECO:0007669"/>
    <property type="project" value="UniProtKB-KW"/>
</dbReference>
<reference evidence="1 2" key="1">
    <citation type="submission" date="2020-08" db="EMBL/GenBank/DDBJ databases">
        <title>Genomic Encyclopedia of Type Strains, Phase IV (KMG-IV): sequencing the most valuable type-strain genomes for metagenomic binning, comparative biology and taxonomic classification.</title>
        <authorList>
            <person name="Goeker M."/>
        </authorList>
    </citation>
    <scope>NUCLEOTIDE SEQUENCE [LARGE SCALE GENOMIC DNA]</scope>
    <source>
        <strain evidence="1 2">DSM 26438</strain>
    </source>
</reference>
<dbReference type="Proteomes" id="UP000565286">
    <property type="component" value="Unassembled WGS sequence"/>
</dbReference>
<protein>
    <submittedName>
        <fullName evidence="1">Site-specific DNA-adenine methylase</fullName>
    </submittedName>
</protein>
<dbReference type="SUPFAM" id="SSF53335">
    <property type="entry name" value="S-adenosyl-L-methionine-dependent methyltransferases"/>
    <property type="match status" value="1"/>
</dbReference>
<keyword evidence="1" id="KW-0808">Transferase</keyword>
<dbReference type="AlphaFoldDB" id="A0A7W6CF52"/>
<proteinExistence type="predicted"/>
<sequence length="122" mass="13752">MKIGPQLEAIHERMTGVVIEQLQWCQFIERYDRPGMLFYLDPPYWGNERDYGYGILGRADFAEMAKVLSALKGHVIPSLNAVPGVFETFSAFRTEEVDCTYSVAGGTNSKVVREVIISNTRS</sequence>
<name>A0A7W6CF52_9HYPH</name>